<dbReference type="SMART" id="SM00268">
    <property type="entry name" value="ACTIN"/>
    <property type="match status" value="1"/>
</dbReference>
<dbReference type="GO" id="GO:0000902">
    <property type="term" value="P:cell morphogenesis"/>
    <property type="evidence" value="ECO:0007669"/>
    <property type="project" value="InterPro"/>
</dbReference>
<sequence>TLNLYADELSATRAEGALEKGLVDALGTEADYESFLRKKVGLDTNEDIEYAQLKKNEDLSELLDEPNIAILHISGEIFYGHGYQGVQSETFKDAIDEISNNEAIQAVVLRINSPGGSADAADQIYEKLSQLAKKKPVYCSIGGMAASGGYYIAMSAQEIDQGQTPLAQEQCLHQDVAIDLGTANTLIIHDNKIVVDSPSIVAINKKTGKVIAVGEKAKLMQGKTPEDIKTIRPLKDGVIADFDASEHMISEFIKMIPGLKGRFISPSLRMVICIPSGITPVEKRAVRESANRQKIRAKEVRLIYEPMAAAIGVGIDVQQPKGNLIIDIGGGTTEIAVIALGGIVCDKSIKIAGDVFTNDIAYYLRTHHNLYIGERTAERIKMEIGSAIEELEVEPDDMEVQGRDLITGKPKEIAISYKEIARALDKSILRIEDAIMETLSQTPPELAADIYKTGIYMAGGGALLRGLDHRISKKTGLPVFLADDPLRAVAPDEVDRLQQENRMLREKLLLSQNRPIKVKPVVKFDTINASKLNQYQIIPARIINNSISRKQNYITLDKGKADGVRKDMGIISSKGIVGVVVNTSDHYSRAGKTGTSQNPHGQDHSIFLNIAPADNPEIVVSVFIENGHYGAKWAAPISSLIAEMYITKEVKRKSLENRMKRGNLNAEYKRQWIREVQDKDWYKAYVRKQDSIRRDSIQKYLRRIDSLRLDSIRKVPPEVRKAAEEAKKRKAEEEAKALETKEKEERLKAEEQAKKRQKEEEKRRKEEEKRKRRAKEVRDSLNAIRQQGDENLTDGATQGGDKE</sequence>
<dbReference type="InterPro" id="IPR043129">
    <property type="entry name" value="ATPase_NBD"/>
</dbReference>
<dbReference type="Gene3D" id="3.90.226.10">
    <property type="entry name" value="2-enoyl-CoA Hydratase, Chain A, domain 1"/>
    <property type="match status" value="1"/>
</dbReference>
<dbReference type="InterPro" id="IPR004000">
    <property type="entry name" value="Actin"/>
</dbReference>
<dbReference type="NCBIfam" id="TIGR00904">
    <property type="entry name" value="mreB"/>
    <property type="match status" value="1"/>
</dbReference>
<feature type="domain" description="Peptidase S49" evidence="8">
    <location>
        <begin position="131"/>
        <end position="159"/>
    </location>
</feature>
<dbReference type="OrthoDB" id="2320050at2759"/>
<protein>
    <submittedName>
        <fullName evidence="10">Uncharacterized protein</fullName>
    </submittedName>
</protein>
<dbReference type="SUPFAM" id="SSF56601">
    <property type="entry name" value="beta-lactamase/transpeptidase-like"/>
    <property type="match status" value="1"/>
</dbReference>
<accession>A0A7R8ZUN6</accession>
<keyword evidence="3" id="KW-0547">Nucleotide-binding</keyword>
<dbReference type="InterPro" id="IPR004753">
    <property type="entry name" value="MreB"/>
</dbReference>
<dbReference type="EMBL" id="OB664748">
    <property type="protein sequence ID" value="CAD7232513.1"/>
    <property type="molecule type" value="Genomic_DNA"/>
</dbReference>
<name>A0A7R8ZUN6_9CRUS</name>
<evidence type="ECO:0000256" key="6">
    <source>
        <dbReference type="ARBA" id="ARBA00023458"/>
    </source>
</evidence>
<gene>
    <name evidence="10" type="ORF">CTOB1V02_LOCUS10348</name>
</gene>
<feature type="domain" description="Rod shape-determining protein MreC beta-barrel core" evidence="9">
    <location>
        <begin position="542"/>
        <end position="589"/>
    </location>
</feature>
<organism evidence="10">
    <name type="scientific">Cyprideis torosa</name>
    <dbReference type="NCBI Taxonomy" id="163714"/>
    <lineage>
        <taxon>Eukaryota</taxon>
        <taxon>Metazoa</taxon>
        <taxon>Ecdysozoa</taxon>
        <taxon>Arthropoda</taxon>
        <taxon>Crustacea</taxon>
        <taxon>Oligostraca</taxon>
        <taxon>Ostracoda</taxon>
        <taxon>Podocopa</taxon>
        <taxon>Podocopida</taxon>
        <taxon>Cytherocopina</taxon>
        <taxon>Cytheroidea</taxon>
        <taxon>Cytherideidae</taxon>
        <taxon>Cyprideis</taxon>
    </lineage>
</organism>
<feature type="compositionally biased region" description="Basic and acidic residues" evidence="7">
    <location>
        <begin position="725"/>
        <end position="769"/>
    </location>
</feature>
<dbReference type="PANTHER" id="PTHR42749:SF1">
    <property type="entry name" value="CELL SHAPE-DETERMINING PROTEIN MREB"/>
    <property type="match status" value="1"/>
</dbReference>
<dbReference type="Gene3D" id="3.30.420.40">
    <property type="match status" value="3"/>
</dbReference>
<feature type="non-terminal residue" evidence="10">
    <location>
        <position position="803"/>
    </location>
</feature>
<dbReference type="GO" id="GO:0008360">
    <property type="term" value="P:regulation of cell shape"/>
    <property type="evidence" value="ECO:0007669"/>
    <property type="project" value="UniProtKB-KW"/>
</dbReference>
<dbReference type="InterPro" id="IPR042177">
    <property type="entry name" value="Cell/Rod_1"/>
</dbReference>
<dbReference type="Pfam" id="PF04085">
    <property type="entry name" value="MreC"/>
    <property type="match status" value="1"/>
</dbReference>
<proteinExistence type="inferred from homology"/>
<comment type="subcellular location">
    <subcellularLocation>
        <location evidence="1">Cytoplasm</location>
    </subcellularLocation>
</comment>
<evidence type="ECO:0000313" key="10">
    <source>
        <dbReference type="EMBL" id="CAD7232513.1"/>
    </source>
</evidence>
<evidence type="ECO:0000256" key="7">
    <source>
        <dbReference type="SAM" id="MobiDB-lite"/>
    </source>
</evidence>
<dbReference type="PRINTS" id="PR01652">
    <property type="entry name" value="SHAPEPROTEIN"/>
</dbReference>
<dbReference type="Pfam" id="PF06723">
    <property type="entry name" value="MreB_Mbl"/>
    <property type="match status" value="1"/>
</dbReference>
<evidence type="ECO:0000259" key="9">
    <source>
        <dbReference type="Pfam" id="PF04085"/>
    </source>
</evidence>
<dbReference type="GO" id="GO:0005524">
    <property type="term" value="F:ATP binding"/>
    <property type="evidence" value="ECO:0007669"/>
    <property type="project" value="UniProtKB-KW"/>
</dbReference>
<dbReference type="SUPFAM" id="SSF53067">
    <property type="entry name" value="Actin-like ATPase domain"/>
    <property type="match status" value="2"/>
</dbReference>
<feature type="non-terminal residue" evidence="10">
    <location>
        <position position="1"/>
    </location>
</feature>
<evidence type="ECO:0000256" key="1">
    <source>
        <dbReference type="ARBA" id="ARBA00004496"/>
    </source>
</evidence>
<dbReference type="NCBIfam" id="NF010539">
    <property type="entry name" value="PRK13927.1"/>
    <property type="match status" value="1"/>
</dbReference>
<dbReference type="GO" id="GO:0008658">
    <property type="term" value="F:penicillin binding"/>
    <property type="evidence" value="ECO:0007669"/>
    <property type="project" value="InterPro"/>
</dbReference>
<dbReference type="SUPFAM" id="SSF52096">
    <property type="entry name" value="ClpP/crotonase"/>
    <property type="match status" value="1"/>
</dbReference>
<feature type="region of interest" description="Disordered" evidence="7">
    <location>
        <begin position="725"/>
        <end position="803"/>
    </location>
</feature>
<evidence type="ECO:0000256" key="5">
    <source>
        <dbReference type="ARBA" id="ARBA00022960"/>
    </source>
</evidence>
<keyword evidence="4" id="KW-0067">ATP-binding</keyword>
<evidence type="ECO:0000259" key="8">
    <source>
        <dbReference type="Pfam" id="PF01343"/>
    </source>
</evidence>
<dbReference type="Pfam" id="PF01343">
    <property type="entry name" value="Peptidase_S49"/>
    <property type="match status" value="1"/>
</dbReference>
<dbReference type="CDD" id="cd10225">
    <property type="entry name" value="ASKHA_NBD_MreB-like"/>
    <property type="match status" value="1"/>
</dbReference>
<evidence type="ECO:0000256" key="4">
    <source>
        <dbReference type="ARBA" id="ARBA00022840"/>
    </source>
</evidence>
<dbReference type="HAMAP" id="MF_02207">
    <property type="entry name" value="MreB"/>
    <property type="match status" value="1"/>
</dbReference>
<keyword evidence="2" id="KW-0963">Cytoplasm</keyword>
<dbReference type="PANTHER" id="PTHR42749">
    <property type="entry name" value="CELL SHAPE-DETERMINING PROTEIN MREB"/>
    <property type="match status" value="1"/>
</dbReference>
<dbReference type="Gene3D" id="2.40.10.340">
    <property type="entry name" value="Rod shape-determining protein MreC, domain 1"/>
    <property type="match status" value="1"/>
</dbReference>
<dbReference type="AlphaFoldDB" id="A0A7R8ZUN6"/>
<evidence type="ECO:0000256" key="2">
    <source>
        <dbReference type="ARBA" id="ARBA00022490"/>
    </source>
</evidence>
<dbReference type="InterPro" id="IPR055342">
    <property type="entry name" value="MreC_beta-barrel_core"/>
</dbReference>
<dbReference type="InterPro" id="IPR029045">
    <property type="entry name" value="ClpP/crotonase-like_dom_sf"/>
</dbReference>
<dbReference type="InterPro" id="IPR056546">
    <property type="entry name" value="MreB_MamK-like"/>
</dbReference>
<evidence type="ECO:0000256" key="3">
    <source>
        <dbReference type="ARBA" id="ARBA00022741"/>
    </source>
</evidence>
<comment type="similarity">
    <text evidence="6">Belongs to the FtsA/MreB family.</text>
</comment>
<dbReference type="GO" id="GO:0005737">
    <property type="term" value="C:cytoplasm"/>
    <property type="evidence" value="ECO:0007669"/>
    <property type="project" value="UniProtKB-SubCell"/>
</dbReference>
<dbReference type="InterPro" id="IPR012338">
    <property type="entry name" value="Beta-lactam/transpept-like"/>
</dbReference>
<reference evidence="10" key="1">
    <citation type="submission" date="2020-11" db="EMBL/GenBank/DDBJ databases">
        <authorList>
            <person name="Tran Van P."/>
        </authorList>
    </citation>
    <scope>NUCLEOTIDE SEQUENCE</scope>
</reference>
<keyword evidence="5" id="KW-0133">Cell shape</keyword>
<dbReference type="InterPro" id="IPR002142">
    <property type="entry name" value="Peptidase_S49"/>
</dbReference>